<keyword evidence="1" id="KW-0812">Transmembrane</keyword>
<comment type="caution">
    <text evidence="3">The sequence shown here is derived from an EMBL/GenBank/DDBJ whole genome shotgun (WGS) entry which is preliminary data.</text>
</comment>
<accession>A0A1Y1VP15</accession>
<evidence type="ECO:0000313" key="4">
    <source>
        <dbReference type="Proteomes" id="UP000193719"/>
    </source>
</evidence>
<dbReference type="EMBL" id="MCFH01000002">
    <property type="protein sequence ID" value="ORX59941.1"/>
    <property type="molecule type" value="Genomic_DNA"/>
</dbReference>
<organism evidence="3 4">
    <name type="scientific">Piromyces finnis</name>
    <dbReference type="NCBI Taxonomy" id="1754191"/>
    <lineage>
        <taxon>Eukaryota</taxon>
        <taxon>Fungi</taxon>
        <taxon>Fungi incertae sedis</taxon>
        <taxon>Chytridiomycota</taxon>
        <taxon>Chytridiomycota incertae sedis</taxon>
        <taxon>Neocallimastigomycetes</taxon>
        <taxon>Neocallimastigales</taxon>
        <taxon>Neocallimastigaceae</taxon>
        <taxon>Piromyces</taxon>
    </lineage>
</organism>
<keyword evidence="4" id="KW-1185">Reference proteome</keyword>
<keyword evidence="1" id="KW-1133">Transmembrane helix</keyword>
<evidence type="ECO:0000313" key="3">
    <source>
        <dbReference type="EMBL" id="ORX60892.1"/>
    </source>
</evidence>
<proteinExistence type="predicted"/>
<keyword evidence="1" id="KW-0472">Membrane</keyword>
<evidence type="ECO:0000256" key="1">
    <source>
        <dbReference type="SAM" id="Phobius"/>
    </source>
</evidence>
<reference evidence="3 4" key="2">
    <citation type="submission" date="2016-08" db="EMBL/GenBank/DDBJ databases">
        <title>Pervasive Adenine N6-methylation of Active Genes in Fungi.</title>
        <authorList>
            <consortium name="DOE Joint Genome Institute"/>
            <person name="Mondo S.J."/>
            <person name="Dannebaum R.O."/>
            <person name="Kuo R.C."/>
            <person name="Labutti K."/>
            <person name="Haridas S."/>
            <person name="Kuo A."/>
            <person name="Salamov A."/>
            <person name="Ahrendt S.R."/>
            <person name="Lipzen A."/>
            <person name="Sullivan W."/>
            <person name="Andreopoulos W.B."/>
            <person name="Clum A."/>
            <person name="Lindquist E."/>
            <person name="Daum C."/>
            <person name="Ramamoorthy G.K."/>
            <person name="Gryganskyi A."/>
            <person name="Culley D."/>
            <person name="Magnuson J.K."/>
            <person name="James T.Y."/>
            <person name="O'Malley M.A."/>
            <person name="Stajich J.E."/>
            <person name="Spatafora J.W."/>
            <person name="Visel A."/>
            <person name="Grigoriev I.V."/>
        </authorList>
    </citation>
    <scope>NUCLEOTIDE SEQUENCE [LARGE SCALE GENOMIC DNA]</scope>
    <source>
        <strain evidence="4">finn</strain>
        <strain evidence="3">Finn</strain>
    </source>
</reference>
<feature type="transmembrane region" description="Helical" evidence="1">
    <location>
        <begin position="49"/>
        <end position="75"/>
    </location>
</feature>
<dbReference type="Proteomes" id="UP000193719">
    <property type="component" value="Unassembled WGS sequence"/>
</dbReference>
<dbReference type="AlphaFoldDB" id="A0A1Y1VP15"/>
<gene>
    <name evidence="3" type="ORF">BCR36DRAFT_439238</name>
    <name evidence="2" type="ORF">BCR36DRAFT_447615</name>
</gene>
<reference evidence="3 4" key="1">
    <citation type="submission" date="2016-08" db="EMBL/GenBank/DDBJ databases">
        <title>Genomes of anaerobic fungi encode conserved fungal cellulosomes for biomass hydrolysis.</title>
        <authorList>
            <consortium name="DOE Joint Genome Institute"/>
            <person name="Haitjema C.H."/>
            <person name="Gilmore S.P."/>
            <person name="Henske J.K."/>
            <person name="Solomon K.V."/>
            <person name="De Groot R."/>
            <person name="Kuo A."/>
            <person name="Mondo S.J."/>
            <person name="Salamov A.A."/>
            <person name="Labutti K."/>
            <person name="Zhao Z."/>
            <person name="Chiniquy J."/>
            <person name="Barry K."/>
            <person name="Brewer H.M."/>
            <person name="Purvine S.O."/>
            <person name="Wright A.T."/>
            <person name="Boxma B."/>
            <person name="Van Alen T."/>
            <person name="Hackstein J.H."/>
            <person name="Baker S.E."/>
            <person name="Grigoriev I.V."/>
            <person name="O'Malley M.A."/>
        </authorList>
    </citation>
    <scope>NUCLEOTIDE SEQUENCE [LARGE SCALE GENOMIC DNA]</scope>
    <source>
        <strain evidence="3">Finn</strain>
        <strain evidence="4">finn</strain>
    </source>
</reference>
<evidence type="ECO:0000313" key="2">
    <source>
        <dbReference type="EMBL" id="ORX59941.1"/>
    </source>
</evidence>
<name>A0A1Y1VP15_9FUNG</name>
<dbReference type="EMBL" id="MCFH01000001">
    <property type="protein sequence ID" value="ORX60892.1"/>
    <property type="molecule type" value="Genomic_DNA"/>
</dbReference>
<sequence>MDVEIFIKFCFIIELIWNARKYSFCYINFKIILINNLSLRNLFIQISHIIFLILILLYHIFLRIEVLLLLILCLYSRNIKFTESFL</sequence>
<protein>
    <submittedName>
        <fullName evidence="3">Uncharacterized protein</fullName>
    </submittedName>
</protein>